<keyword evidence="2" id="KW-0472">Membrane</keyword>
<feature type="compositionally biased region" description="Basic and acidic residues" evidence="1">
    <location>
        <begin position="73"/>
        <end position="90"/>
    </location>
</feature>
<evidence type="ECO:0000256" key="2">
    <source>
        <dbReference type="SAM" id="Phobius"/>
    </source>
</evidence>
<keyword evidence="2" id="KW-1133">Transmembrane helix</keyword>
<protein>
    <submittedName>
        <fullName evidence="4">Uncharacterized protein</fullName>
    </submittedName>
</protein>
<dbReference type="WBParaSite" id="Hba_01681">
    <property type="protein sequence ID" value="Hba_01681"/>
    <property type="gene ID" value="Hba_01681"/>
</dbReference>
<dbReference type="Proteomes" id="UP000095283">
    <property type="component" value="Unplaced"/>
</dbReference>
<name>A0A1I7WAJ0_HETBA</name>
<keyword evidence="2" id="KW-0812">Transmembrane</keyword>
<organism evidence="3 4">
    <name type="scientific">Heterorhabditis bacteriophora</name>
    <name type="common">Entomopathogenic nematode worm</name>
    <dbReference type="NCBI Taxonomy" id="37862"/>
    <lineage>
        <taxon>Eukaryota</taxon>
        <taxon>Metazoa</taxon>
        <taxon>Ecdysozoa</taxon>
        <taxon>Nematoda</taxon>
        <taxon>Chromadorea</taxon>
        <taxon>Rhabditida</taxon>
        <taxon>Rhabditina</taxon>
        <taxon>Rhabditomorpha</taxon>
        <taxon>Strongyloidea</taxon>
        <taxon>Heterorhabditidae</taxon>
        <taxon>Heterorhabditis</taxon>
    </lineage>
</organism>
<evidence type="ECO:0000256" key="1">
    <source>
        <dbReference type="SAM" id="MobiDB-lite"/>
    </source>
</evidence>
<sequence length="90" mass="10356">MVIFIRGHYLDSDFPDYVFQTDFSQINITMVIGMTFPLLYSILSIIFTESLSQFNQFQPILSHRLSSAPSDEATSKLENSKKDEDNKNDI</sequence>
<evidence type="ECO:0000313" key="4">
    <source>
        <dbReference type="WBParaSite" id="Hba_01681"/>
    </source>
</evidence>
<evidence type="ECO:0000313" key="3">
    <source>
        <dbReference type="Proteomes" id="UP000095283"/>
    </source>
</evidence>
<feature type="region of interest" description="Disordered" evidence="1">
    <location>
        <begin position="66"/>
        <end position="90"/>
    </location>
</feature>
<feature type="transmembrane region" description="Helical" evidence="2">
    <location>
        <begin position="26"/>
        <end position="47"/>
    </location>
</feature>
<keyword evidence="3" id="KW-1185">Reference proteome</keyword>
<reference evidence="4" key="1">
    <citation type="submission" date="2016-11" db="UniProtKB">
        <authorList>
            <consortium name="WormBaseParasite"/>
        </authorList>
    </citation>
    <scope>IDENTIFICATION</scope>
</reference>
<accession>A0A1I7WAJ0</accession>
<dbReference type="AlphaFoldDB" id="A0A1I7WAJ0"/>
<proteinExistence type="predicted"/>